<dbReference type="GO" id="GO:0033539">
    <property type="term" value="P:fatty acid beta-oxidation using acyl-CoA dehydrogenase"/>
    <property type="evidence" value="ECO:0007669"/>
    <property type="project" value="TreeGrafter"/>
</dbReference>
<feature type="binding site" evidence="8">
    <location>
        <begin position="250"/>
        <end position="254"/>
    </location>
    <ligand>
        <name>FAD</name>
        <dbReference type="ChEBI" id="CHEBI:57692"/>
    </ligand>
</feature>
<evidence type="ECO:0000256" key="2">
    <source>
        <dbReference type="ARBA" id="ARBA00011355"/>
    </source>
</evidence>
<dbReference type="Pfam" id="PF00766">
    <property type="entry name" value="ETF_alpha"/>
    <property type="match status" value="1"/>
</dbReference>
<sequence>MTTVLVSIELTPSGDVRPGLADLVAHARSIGSPVGVVTVAPGDSASVTERLGAFGLAEVLVAESAAVGAADAEPRVRALVAAAAARNPTAVLIANTVRGRDVAARVAVRLDAGLLLDIVGLHAEGKRVVGEHSVFGGAYLTASTAGDRMTVATVREGSTGEQPSPVTASASALEIDDTTVPTAVITEATEHARRSERPELRTAERVVSGGRAVGSAEGFELVERLADALGAAVGASRAAVDAGYISQDHQVGQTGVSVSPELYIALGISGAIQHRAGMQTAKTIVAVNKDETAPIFEIADFGVVGDIFTVVPALIAEVEARR</sequence>
<dbReference type="PIRSF" id="PIRSF000089">
    <property type="entry name" value="Electra_flavoP_a"/>
    <property type="match status" value="1"/>
</dbReference>
<gene>
    <name evidence="10" type="ORF">QF206_06960</name>
</gene>
<dbReference type="PANTHER" id="PTHR43153:SF1">
    <property type="entry name" value="ELECTRON TRANSFER FLAVOPROTEIN SUBUNIT ALPHA, MITOCHONDRIAL"/>
    <property type="match status" value="1"/>
</dbReference>
<evidence type="ECO:0000313" key="10">
    <source>
        <dbReference type="EMBL" id="MDI2098703.1"/>
    </source>
</evidence>
<dbReference type="EMBL" id="JASATX010000002">
    <property type="protein sequence ID" value="MDI2098703.1"/>
    <property type="molecule type" value="Genomic_DNA"/>
</dbReference>
<keyword evidence="11" id="KW-1185">Reference proteome</keyword>
<evidence type="ECO:0000256" key="4">
    <source>
        <dbReference type="ARBA" id="ARBA00022630"/>
    </source>
</evidence>
<keyword evidence="4" id="KW-0285">Flavoprotein</keyword>
<comment type="function">
    <text evidence="7">The electron transfer flavoprotein serves as a specific electron acceptor for other dehydrogenases. It transfers the electrons to the main respiratory chain via ETF-ubiquinone oxidoreductase (ETF dehydrogenase).</text>
</comment>
<name>A0AAW6TAA4_9MICO</name>
<dbReference type="GO" id="GO:0009055">
    <property type="term" value="F:electron transfer activity"/>
    <property type="evidence" value="ECO:0007669"/>
    <property type="project" value="InterPro"/>
</dbReference>
<protein>
    <submittedName>
        <fullName evidence="10">Electron transfer flavoprotein subunit alpha/FixB family protein</fullName>
    </submittedName>
</protein>
<dbReference type="InterPro" id="IPR014729">
    <property type="entry name" value="Rossmann-like_a/b/a_fold"/>
</dbReference>
<dbReference type="Proteomes" id="UP001321506">
    <property type="component" value="Unassembled WGS sequence"/>
</dbReference>
<dbReference type="InterPro" id="IPR014730">
    <property type="entry name" value="ETF_a/b_N"/>
</dbReference>
<dbReference type="SUPFAM" id="SSF52467">
    <property type="entry name" value="DHS-like NAD/FAD-binding domain"/>
    <property type="match status" value="1"/>
</dbReference>
<comment type="similarity">
    <text evidence="1">Belongs to the ETF alpha-subunit/FixB family.</text>
</comment>
<dbReference type="InterPro" id="IPR014731">
    <property type="entry name" value="ETF_asu_C"/>
</dbReference>
<organism evidence="10 11">
    <name type="scientific">Ruicaihuangia caeni</name>
    <dbReference type="NCBI Taxonomy" id="3042517"/>
    <lineage>
        <taxon>Bacteria</taxon>
        <taxon>Bacillati</taxon>
        <taxon>Actinomycetota</taxon>
        <taxon>Actinomycetes</taxon>
        <taxon>Micrococcales</taxon>
        <taxon>Microbacteriaceae</taxon>
        <taxon>Ruicaihuangia</taxon>
    </lineage>
</organism>
<evidence type="ECO:0000259" key="9">
    <source>
        <dbReference type="SMART" id="SM00893"/>
    </source>
</evidence>
<feature type="binding site" evidence="8">
    <location>
        <begin position="267"/>
        <end position="274"/>
    </location>
    <ligand>
        <name>FAD</name>
        <dbReference type="ChEBI" id="CHEBI:57692"/>
    </ligand>
</feature>
<keyword evidence="5 8" id="KW-0274">FAD</keyword>
<dbReference type="InterPro" id="IPR018206">
    <property type="entry name" value="ETF_asu_C_CS"/>
</dbReference>
<dbReference type="Pfam" id="PF01012">
    <property type="entry name" value="ETF"/>
    <property type="match status" value="1"/>
</dbReference>
<evidence type="ECO:0000256" key="8">
    <source>
        <dbReference type="PIRSR" id="PIRSR000089-1"/>
    </source>
</evidence>
<feature type="binding site" evidence="8">
    <location>
        <begin position="236"/>
        <end position="237"/>
    </location>
    <ligand>
        <name>FAD</name>
        <dbReference type="ChEBI" id="CHEBI:57692"/>
    </ligand>
</feature>
<dbReference type="AlphaFoldDB" id="A0AAW6TAA4"/>
<dbReference type="SUPFAM" id="SSF52402">
    <property type="entry name" value="Adenine nucleotide alpha hydrolases-like"/>
    <property type="match status" value="1"/>
</dbReference>
<dbReference type="FunFam" id="3.40.50.1220:FF:000001">
    <property type="entry name" value="Electron transfer flavoprotein, alpha subunit"/>
    <property type="match status" value="1"/>
</dbReference>
<dbReference type="Gene3D" id="3.40.50.1220">
    <property type="entry name" value="TPP-binding domain"/>
    <property type="match status" value="1"/>
</dbReference>
<comment type="cofactor">
    <cofactor evidence="8">
        <name>FAD</name>
        <dbReference type="ChEBI" id="CHEBI:57692"/>
    </cofactor>
    <text evidence="8">Binds 1 FAD per dimer.</text>
</comment>
<feature type="binding site" evidence="8">
    <location>
        <position position="288"/>
    </location>
    <ligand>
        <name>FAD</name>
        <dbReference type="ChEBI" id="CHEBI:57692"/>
    </ligand>
</feature>
<dbReference type="Gene3D" id="3.40.50.620">
    <property type="entry name" value="HUPs"/>
    <property type="match status" value="1"/>
</dbReference>
<reference evidence="10 11" key="1">
    <citation type="submission" date="2023-04" db="EMBL/GenBank/DDBJ databases">
        <title>Klugiella caeni sp. nov. isolated from the sludge of biochemical tank.</title>
        <authorList>
            <person name="Geng K."/>
        </authorList>
    </citation>
    <scope>NUCLEOTIDE SEQUENCE [LARGE SCALE GENOMIC DNA]</scope>
    <source>
        <strain evidence="10 11">YN-L-19</strain>
    </source>
</reference>
<keyword evidence="3" id="KW-0813">Transport</keyword>
<evidence type="ECO:0000256" key="1">
    <source>
        <dbReference type="ARBA" id="ARBA00005817"/>
    </source>
</evidence>
<comment type="caution">
    <text evidence="10">The sequence shown here is derived from an EMBL/GenBank/DDBJ whole genome shotgun (WGS) entry which is preliminary data.</text>
</comment>
<feature type="binding site" evidence="8">
    <location>
        <position position="211"/>
    </location>
    <ligand>
        <name>FAD</name>
        <dbReference type="ChEBI" id="CHEBI:57692"/>
    </ligand>
</feature>
<evidence type="ECO:0000256" key="7">
    <source>
        <dbReference type="ARBA" id="ARBA00025649"/>
    </source>
</evidence>
<evidence type="ECO:0000256" key="3">
    <source>
        <dbReference type="ARBA" id="ARBA00022448"/>
    </source>
</evidence>
<dbReference type="PANTHER" id="PTHR43153">
    <property type="entry name" value="ELECTRON TRANSFER FLAVOPROTEIN ALPHA"/>
    <property type="match status" value="1"/>
</dbReference>
<dbReference type="InterPro" id="IPR029035">
    <property type="entry name" value="DHS-like_NAD/FAD-binding_dom"/>
</dbReference>
<comment type="subunit">
    <text evidence="2">Heterodimer of an alpha and a beta subunit.</text>
</comment>
<proteinExistence type="inferred from homology"/>
<evidence type="ECO:0000313" key="11">
    <source>
        <dbReference type="Proteomes" id="UP001321506"/>
    </source>
</evidence>
<feature type="domain" description="Electron transfer flavoprotein alpha/beta-subunit N-terminal" evidence="9">
    <location>
        <begin position="4"/>
        <end position="194"/>
    </location>
</feature>
<dbReference type="SMART" id="SM00893">
    <property type="entry name" value="ETF"/>
    <property type="match status" value="1"/>
</dbReference>
<feature type="binding site" evidence="8">
    <location>
        <begin position="306"/>
        <end position="307"/>
    </location>
    <ligand>
        <name>FAD</name>
        <dbReference type="ChEBI" id="CHEBI:57692"/>
    </ligand>
</feature>
<dbReference type="GO" id="GO:0050660">
    <property type="term" value="F:flavin adenine dinucleotide binding"/>
    <property type="evidence" value="ECO:0007669"/>
    <property type="project" value="InterPro"/>
</dbReference>
<keyword evidence="6" id="KW-0249">Electron transport</keyword>
<dbReference type="InterPro" id="IPR001308">
    <property type="entry name" value="ETF_a/FixB"/>
</dbReference>
<accession>A0AAW6TAA4</accession>
<dbReference type="RefSeq" id="WP_281488481.1">
    <property type="nucleotide sequence ID" value="NZ_JASATX010000002.1"/>
</dbReference>
<evidence type="ECO:0000256" key="6">
    <source>
        <dbReference type="ARBA" id="ARBA00022982"/>
    </source>
</evidence>
<evidence type="ECO:0000256" key="5">
    <source>
        <dbReference type="ARBA" id="ARBA00022827"/>
    </source>
</evidence>
<dbReference type="PROSITE" id="PS00696">
    <property type="entry name" value="ETF_ALPHA"/>
    <property type="match status" value="1"/>
</dbReference>